<dbReference type="AlphaFoldDB" id="A0A848LDK2"/>
<feature type="compositionally biased region" description="Gly residues" evidence="1">
    <location>
        <begin position="264"/>
        <end position="273"/>
    </location>
</feature>
<sequence length="273" mass="30504">MMRWMNGLRRLLRRRTGRENGALGSAVVWDPHASLREQLFADESLESVARFVLQQEAMGGQVSSDCRRLARVAAWVAREHRALAIEELYRLLEDEGHDARSCFQFWNYLRQLGEAPGPEVAARILGLVIEHSRQGRPEVVCAYWDGTARWLDGRGDFTGFTDPAPFMVDEMRRLLRVCGPLVEATGPLRHPRPPPPSGTRCRLTVLTPAGLRMREGLLEELWGDAVCGPVLEMAGELTERLMKESQSMGLWRPGMAPWPKRGGPDGGGGSTVH</sequence>
<comment type="caution">
    <text evidence="2">The sequence shown here is derived from an EMBL/GenBank/DDBJ whole genome shotgun (WGS) entry which is preliminary data.</text>
</comment>
<protein>
    <submittedName>
        <fullName evidence="2">Uncharacterized protein</fullName>
    </submittedName>
</protein>
<gene>
    <name evidence="2" type="ORF">HG543_15790</name>
</gene>
<dbReference type="EMBL" id="JABBJJ010000063">
    <property type="protein sequence ID" value="NMO16302.1"/>
    <property type="molecule type" value="Genomic_DNA"/>
</dbReference>
<name>A0A848LDK2_9BACT</name>
<evidence type="ECO:0000313" key="2">
    <source>
        <dbReference type="EMBL" id="NMO16302.1"/>
    </source>
</evidence>
<dbReference type="Proteomes" id="UP000518300">
    <property type="component" value="Unassembled WGS sequence"/>
</dbReference>
<evidence type="ECO:0000256" key="1">
    <source>
        <dbReference type="SAM" id="MobiDB-lite"/>
    </source>
</evidence>
<keyword evidence="3" id="KW-1185">Reference proteome</keyword>
<evidence type="ECO:0000313" key="3">
    <source>
        <dbReference type="Proteomes" id="UP000518300"/>
    </source>
</evidence>
<reference evidence="2 3" key="1">
    <citation type="submission" date="2020-04" db="EMBL/GenBank/DDBJ databases">
        <title>Draft genome of Pyxidicoccus fallax type strain.</title>
        <authorList>
            <person name="Whitworth D.E."/>
        </authorList>
    </citation>
    <scope>NUCLEOTIDE SEQUENCE [LARGE SCALE GENOMIC DNA]</scope>
    <source>
        <strain evidence="2 3">DSM 14698</strain>
    </source>
</reference>
<organism evidence="2 3">
    <name type="scientific">Pyxidicoccus fallax</name>
    <dbReference type="NCBI Taxonomy" id="394095"/>
    <lineage>
        <taxon>Bacteria</taxon>
        <taxon>Pseudomonadati</taxon>
        <taxon>Myxococcota</taxon>
        <taxon>Myxococcia</taxon>
        <taxon>Myxococcales</taxon>
        <taxon>Cystobacterineae</taxon>
        <taxon>Myxococcaceae</taxon>
        <taxon>Pyxidicoccus</taxon>
    </lineage>
</organism>
<feature type="region of interest" description="Disordered" evidence="1">
    <location>
        <begin position="251"/>
        <end position="273"/>
    </location>
</feature>
<dbReference type="RefSeq" id="WP_169345593.1">
    <property type="nucleotide sequence ID" value="NZ_JABBJJ010000063.1"/>
</dbReference>
<proteinExistence type="predicted"/>
<accession>A0A848LDK2</accession>